<gene>
    <name evidence="2" type="ORF">CCMP2556_LOCUS26914</name>
</gene>
<keyword evidence="1" id="KW-0472">Membrane</keyword>
<protein>
    <submittedName>
        <fullName evidence="2">Uncharacterized protein</fullName>
    </submittedName>
</protein>
<dbReference type="InterPro" id="IPR029063">
    <property type="entry name" value="SAM-dependent_MTases_sf"/>
</dbReference>
<dbReference type="EMBL" id="CAXAMN010019002">
    <property type="protein sequence ID" value="CAK9053579.1"/>
    <property type="molecule type" value="Genomic_DNA"/>
</dbReference>
<organism evidence="2 3">
    <name type="scientific">Durusdinium trenchii</name>
    <dbReference type="NCBI Taxonomy" id="1381693"/>
    <lineage>
        <taxon>Eukaryota</taxon>
        <taxon>Sar</taxon>
        <taxon>Alveolata</taxon>
        <taxon>Dinophyceae</taxon>
        <taxon>Suessiales</taxon>
        <taxon>Symbiodiniaceae</taxon>
        <taxon>Durusdinium</taxon>
    </lineage>
</organism>
<sequence>MLFSAQREEGRCSRPMREPGHLDAWFCGSGNCLSLIPIPGIFVIRLFHACLVGKSKDGKYLALWIGLVCLVCLGCFFSLERTPTWIVVSLTTIFTPVNYFVGSGYTEVDSAPTHQGVFSHEKVVEGHRYRDLRERNLGMFFAGEVWRLQRNVTVLELGCGNGQVTYNLNTVPGVKCLGLDGYKGIQSLGSNYQQWNLEEFYPLPDVDYVISFEVAEHISPKFEHNFIETLVQAKVGILLSWAYIGQGGHGHVNEHSQSYLIRHIGREGFVYCPSLSHQLAQGFGRGFFHEWEYRNLLVFFNEKAFQSVSCDLPLRDFARAEALALLLLAALLLYVLREVLCPCVKGLRFSRTGWTGGKIMAD</sequence>
<name>A0ABP0MQ78_9DINO</name>
<evidence type="ECO:0000313" key="3">
    <source>
        <dbReference type="Proteomes" id="UP001642484"/>
    </source>
</evidence>
<dbReference type="Proteomes" id="UP001642484">
    <property type="component" value="Unassembled WGS sequence"/>
</dbReference>
<feature type="transmembrane region" description="Helical" evidence="1">
    <location>
        <begin position="23"/>
        <end position="48"/>
    </location>
</feature>
<evidence type="ECO:0000313" key="2">
    <source>
        <dbReference type="EMBL" id="CAK9053579.1"/>
    </source>
</evidence>
<keyword evidence="3" id="KW-1185">Reference proteome</keyword>
<feature type="transmembrane region" description="Helical" evidence="1">
    <location>
        <begin position="85"/>
        <end position="101"/>
    </location>
</feature>
<feature type="transmembrane region" description="Helical" evidence="1">
    <location>
        <begin position="60"/>
        <end position="79"/>
    </location>
</feature>
<keyword evidence="1" id="KW-0812">Transmembrane</keyword>
<reference evidence="2 3" key="1">
    <citation type="submission" date="2024-02" db="EMBL/GenBank/DDBJ databases">
        <authorList>
            <person name="Chen Y."/>
            <person name="Shah S."/>
            <person name="Dougan E. K."/>
            <person name="Thang M."/>
            <person name="Chan C."/>
        </authorList>
    </citation>
    <scope>NUCLEOTIDE SEQUENCE [LARGE SCALE GENOMIC DNA]</scope>
</reference>
<evidence type="ECO:0000256" key="1">
    <source>
        <dbReference type="SAM" id="Phobius"/>
    </source>
</evidence>
<comment type="caution">
    <text evidence="2">The sequence shown here is derived from an EMBL/GenBank/DDBJ whole genome shotgun (WGS) entry which is preliminary data.</text>
</comment>
<accession>A0ABP0MQ78</accession>
<dbReference type="Gene3D" id="3.40.50.150">
    <property type="entry name" value="Vaccinia Virus protein VP39"/>
    <property type="match status" value="1"/>
</dbReference>
<dbReference type="SUPFAM" id="SSF53335">
    <property type="entry name" value="S-adenosyl-L-methionine-dependent methyltransferases"/>
    <property type="match status" value="1"/>
</dbReference>
<proteinExistence type="predicted"/>
<keyword evidence="1" id="KW-1133">Transmembrane helix</keyword>